<keyword evidence="2" id="KW-0521">NADP</keyword>
<dbReference type="PANTHER" id="PTHR24320">
    <property type="entry name" value="RETINOL DEHYDROGENASE"/>
    <property type="match status" value="1"/>
</dbReference>
<dbReference type="PROSITE" id="PS00061">
    <property type="entry name" value="ADH_SHORT"/>
    <property type="match status" value="1"/>
</dbReference>
<evidence type="ECO:0000256" key="4">
    <source>
        <dbReference type="RuleBase" id="RU000363"/>
    </source>
</evidence>
<dbReference type="RefSeq" id="XP_024729482.1">
    <property type="nucleotide sequence ID" value="XM_024878634.1"/>
</dbReference>
<dbReference type="PRINTS" id="PR00080">
    <property type="entry name" value="SDRFAMILY"/>
</dbReference>
<dbReference type="GO" id="GO:0016491">
    <property type="term" value="F:oxidoreductase activity"/>
    <property type="evidence" value="ECO:0007669"/>
    <property type="project" value="UniProtKB-KW"/>
</dbReference>
<dbReference type="InterPro" id="IPR036291">
    <property type="entry name" value="NAD(P)-bd_dom_sf"/>
</dbReference>
<gene>
    <name evidence="5" type="ORF">K444DRAFT_600699</name>
</gene>
<evidence type="ECO:0000256" key="3">
    <source>
        <dbReference type="ARBA" id="ARBA00023002"/>
    </source>
</evidence>
<dbReference type="PRINTS" id="PR00081">
    <property type="entry name" value="GDHRDH"/>
</dbReference>
<dbReference type="Pfam" id="PF00106">
    <property type="entry name" value="adh_short"/>
    <property type="match status" value="1"/>
</dbReference>
<name>A0A2J6SP94_9HELO</name>
<dbReference type="OrthoDB" id="191139at2759"/>
<dbReference type="Gene3D" id="3.40.50.720">
    <property type="entry name" value="NAD(P)-binding Rossmann-like Domain"/>
    <property type="match status" value="1"/>
</dbReference>
<comment type="similarity">
    <text evidence="1 4">Belongs to the short-chain dehydrogenases/reductases (SDR) family.</text>
</comment>
<dbReference type="EMBL" id="KZ613900">
    <property type="protein sequence ID" value="PMD52578.1"/>
    <property type="molecule type" value="Genomic_DNA"/>
</dbReference>
<dbReference type="GeneID" id="36586711"/>
<evidence type="ECO:0000256" key="1">
    <source>
        <dbReference type="ARBA" id="ARBA00006484"/>
    </source>
</evidence>
<dbReference type="STRING" id="1095630.A0A2J6SP94"/>
<evidence type="ECO:0000256" key="2">
    <source>
        <dbReference type="ARBA" id="ARBA00022857"/>
    </source>
</evidence>
<dbReference type="PANTHER" id="PTHR24320:SF283">
    <property type="entry name" value="RETINOL DEHYDROGENASE 11"/>
    <property type="match status" value="1"/>
</dbReference>
<evidence type="ECO:0000313" key="5">
    <source>
        <dbReference type="EMBL" id="PMD52578.1"/>
    </source>
</evidence>
<keyword evidence="6" id="KW-1185">Reference proteome</keyword>
<dbReference type="SUPFAM" id="SSF51735">
    <property type="entry name" value="NAD(P)-binding Rossmann-fold domains"/>
    <property type="match status" value="1"/>
</dbReference>
<sequence length="335" mass="36350">MTRWNFSSTGAEVVEAFKERVEGKTILVTGPSPNSIGAETAVTLASGRPSILILTGRSKAKLEPLITSIHSISPSTAVHFVPLDLSNQKSVRKCVEEVKGVVKERGIDILVHSAGIMVTPYEKIPGWGKDGKGEVEGQFATNYLGSFLLVNLLIPEILKGYEGKGGRVVLLSSSAHRMGGVRFEDINFKDGKEYNEWEAYAQSKTALILFVHSLARLLGPKGLYAFSLHPGSIKSNLQTNMFATTGLLEEGLARATAAEEKEGREYERDPLKTLQQGCSTSLVAALDPEIEGKNGSYLVDGDIAKFGPPEWAESVENQARLWGLSEELVGEGFVW</sequence>
<keyword evidence="3" id="KW-0560">Oxidoreductase</keyword>
<proteinExistence type="inferred from homology"/>
<dbReference type="AlphaFoldDB" id="A0A2J6SP94"/>
<dbReference type="InterPro" id="IPR002347">
    <property type="entry name" value="SDR_fam"/>
</dbReference>
<dbReference type="InterPro" id="IPR020904">
    <property type="entry name" value="Sc_DH/Rdtase_CS"/>
</dbReference>
<protein>
    <submittedName>
        <fullName evidence="5">NAD(P)-binding protein</fullName>
    </submittedName>
</protein>
<evidence type="ECO:0000313" key="6">
    <source>
        <dbReference type="Proteomes" id="UP000235371"/>
    </source>
</evidence>
<dbReference type="InParanoid" id="A0A2J6SP94"/>
<accession>A0A2J6SP94</accession>
<reference evidence="5 6" key="1">
    <citation type="submission" date="2016-04" db="EMBL/GenBank/DDBJ databases">
        <title>A degradative enzymes factory behind the ericoid mycorrhizal symbiosis.</title>
        <authorList>
            <consortium name="DOE Joint Genome Institute"/>
            <person name="Martino E."/>
            <person name="Morin E."/>
            <person name="Grelet G."/>
            <person name="Kuo A."/>
            <person name="Kohler A."/>
            <person name="Daghino S."/>
            <person name="Barry K."/>
            <person name="Choi C."/>
            <person name="Cichocki N."/>
            <person name="Clum A."/>
            <person name="Copeland A."/>
            <person name="Hainaut M."/>
            <person name="Haridas S."/>
            <person name="Labutti K."/>
            <person name="Lindquist E."/>
            <person name="Lipzen A."/>
            <person name="Khouja H.-R."/>
            <person name="Murat C."/>
            <person name="Ohm R."/>
            <person name="Olson A."/>
            <person name="Spatafora J."/>
            <person name="Veneault-Fourrey C."/>
            <person name="Henrissat B."/>
            <person name="Grigoriev I."/>
            <person name="Martin F."/>
            <person name="Perotto S."/>
        </authorList>
    </citation>
    <scope>NUCLEOTIDE SEQUENCE [LARGE SCALE GENOMIC DNA]</scope>
    <source>
        <strain evidence="5 6">E</strain>
    </source>
</reference>
<organism evidence="5 6">
    <name type="scientific">Hyaloscypha bicolor E</name>
    <dbReference type="NCBI Taxonomy" id="1095630"/>
    <lineage>
        <taxon>Eukaryota</taxon>
        <taxon>Fungi</taxon>
        <taxon>Dikarya</taxon>
        <taxon>Ascomycota</taxon>
        <taxon>Pezizomycotina</taxon>
        <taxon>Leotiomycetes</taxon>
        <taxon>Helotiales</taxon>
        <taxon>Hyaloscyphaceae</taxon>
        <taxon>Hyaloscypha</taxon>
        <taxon>Hyaloscypha bicolor</taxon>
    </lineage>
</organism>
<dbReference type="Proteomes" id="UP000235371">
    <property type="component" value="Unassembled WGS sequence"/>
</dbReference>